<keyword evidence="7 11" id="KW-0862">Zinc</keyword>
<dbReference type="CDD" id="cd23081">
    <property type="entry name" value="cpPDZ_EcRseP-like"/>
    <property type="match status" value="1"/>
</dbReference>
<evidence type="ECO:0000256" key="4">
    <source>
        <dbReference type="ARBA" id="ARBA00022670"/>
    </source>
</evidence>
<organism evidence="13 14">
    <name type="scientific">Chromatium okenii</name>
    <dbReference type="NCBI Taxonomy" id="61644"/>
    <lineage>
        <taxon>Bacteria</taxon>
        <taxon>Pseudomonadati</taxon>
        <taxon>Pseudomonadota</taxon>
        <taxon>Gammaproteobacteria</taxon>
        <taxon>Chromatiales</taxon>
        <taxon>Chromatiaceae</taxon>
        <taxon>Chromatium</taxon>
    </lineage>
</organism>
<keyword evidence="6 11" id="KW-0378">Hydrolase</keyword>
<dbReference type="EC" id="3.4.24.-" evidence="11"/>
<comment type="cofactor">
    <cofactor evidence="1 11">
        <name>Zn(2+)</name>
        <dbReference type="ChEBI" id="CHEBI:29105"/>
    </cofactor>
</comment>
<keyword evidence="10 11" id="KW-0472">Membrane</keyword>
<dbReference type="PANTHER" id="PTHR42837:SF2">
    <property type="entry name" value="MEMBRANE METALLOPROTEASE ARASP2, CHLOROPLASTIC-RELATED"/>
    <property type="match status" value="1"/>
</dbReference>
<dbReference type="Proteomes" id="UP000239936">
    <property type="component" value="Unassembled WGS sequence"/>
</dbReference>
<dbReference type="InterPro" id="IPR004387">
    <property type="entry name" value="Pept_M50_Zn"/>
</dbReference>
<dbReference type="InterPro" id="IPR036034">
    <property type="entry name" value="PDZ_sf"/>
</dbReference>
<protein>
    <recommendedName>
        <fullName evidence="11">Zinc metalloprotease</fullName>
        <ecNumber evidence="11">3.4.24.-</ecNumber>
    </recommendedName>
</protein>
<keyword evidence="11" id="KW-0479">Metal-binding</keyword>
<keyword evidence="5 11" id="KW-0812">Transmembrane</keyword>
<feature type="domain" description="PDZ" evidence="12">
    <location>
        <begin position="213"/>
        <end position="282"/>
    </location>
</feature>
<sequence length="456" mass="49251">MTDNLLFTLAAFIIALTVLIAVHEFGHFWVARRLGVMVTRFSIGFGPTLLSWQRNPETTEYVLAAIPLGGYIKMLDEREGEVPAHQLDRAFNRQPVWKRSAIVFAGPLFNLLFAIIAYWAIFMVGDLGLKPVIGTVAPQSIAANAGFQSGDELLVIGEQPARSWETALFAFAVDALDGADLPVRVRDASNLEQTRWLPGVELAALAEEPDLLNRLGLTAKRPQLPAVIGELVPGEAAEKAGFAVGDHLRTANGQPIELWKDWVTLVREHPGQAIAVEVERRDGSRTTLTVTPQANEVDGKVSGHIGAGVAVPDGLMDDYQVVVRYGAGEALGQAVGKTWDMSVMMLRVMGRMLTGEASVKNLSGPITIAEIAGRTASSGFDAFIKFLAVVSISLGVLNLLPMPVLDGGHLVYFLIERIKGSPVSETIQQHAQTVGFVLLAALMVLAFYADIVRLLD</sequence>
<dbReference type="GO" id="GO:0004222">
    <property type="term" value="F:metalloendopeptidase activity"/>
    <property type="evidence" value="ECO:0007669"/>
    <property type="project" value="InterPro"/>
</dbReference>
<dbReference type="NCBIfam" id="TIGR00054">
    <property type="entry name" value="RIP metalloprotease RseP"/>
    <property type="match status" value="1"/>
</dbReference>
<evidence type="ECO:0000259" key="12">
    <source>
        <dbReference type="SMART" id="SM00228"/>
    </source>
</evidence>
<dbReference type="SMART" id="SM00228">
    <property type="entry name" value="PDZ"/>
    <property type="match status" value="2"/>
</dbReference>
<dbReference type="InterPro" id="IPR001478">
    <property type="entry name" value="PDZ"/>
</dbReference>
<dbReference type="GO" id="GO:0046872">
    <property type="term" value="F:metal ion binding"/>
    <property type="evidence" value="ECO:0007669"/>
    <property type="project" value="UniProtKB-KW"/>
</dbReference>
<dbReference type="EMBL" id="PPGH01000037">
    <property type="protein sequence ID" value="PQJ95369.1"/>
    <property type="molecule type" value="Genomic_DNA"/>
</dbReference>
<name>A0A2S7XNQ1_9GAMM</name>
<dbReference type="InterPro" id="IPR008915">
    <property type="entry name" value="Peptidase_M50"/>
</dbReference>
<accession>A0A2S7XNQ1</accession>
<evidence type="ECO:0000313" key="14">
    <source>
        <dbReference type="Proteomes" id="UP000239936"/>
    </source>
</evidence>
<dbReference type="OrthoDB" id="9782003at2"/>
<evidence type="ECO:0000256" key="5">
    <source>
        <dbReference type="ARBA" id="ARBA00022692"/>
    </source>
</evidence>
<dbReference type="GO" id="GO:0006508">
    <property type="term" value="P:proteolysis"/>
    <property type="evidence" value="ECO:0007669"/>
    <property type="project" value="UniProtKB-KW"/>
</dbReference>
<keyword evidence="9 11" id="KW-0482">Metalloprotease</keyword>
<feature type="domain" description="PDZ" evidence="12">
    <location>
        <begin position="117"/>
        <end position="189"/>
    </location>
</feature>
<evidence type="ECO:0000256" key="3">
    <source>
        <dbReference type="ARBA" id="ARBA00007931"/>
    </source>
</evidence>
<dbReference type="Pfam" id="PF02163">
    <property type="entry name" value="Peptidase_M50"/>
    <property type="match status" value="1"/>
</dbReference>
<keyword evidence="14" id="KW-1185">Reference proteome</keyword>
<evidence type="ECO:0000256" key="9">
    <source>
        <dbReference type="ARBA" id="ARBA00023049"/>
    </source>
</evidence>
<evidence type="ECO:0000256" key="11">
    <source>
        <dbReference type="RuleBase" id="RU362031"/>
    </source>
</evidence>
<dbReference type="PANTHER" id="PTHR42837">
    <property type="entry name" value="REGULATOR OF SIGMA-E PROTEASE RSEP"/>
    <property type="match status" value="1"/>
</dbReference>
<dbReference type="CDD" id="cd06163">
    <property type="entry name" value="S2P-M50_PDZ_RseP-like"/>
    <property type="match status" value="1"/>
</dbReference>
<evidence type="ECO:0000256" key="8">
    <source>
        <dbReference type="ARBA" id="ARBA00022989"/>
    </source>
</evidence>
<comment type="similarity">
    <text evidence="3 11">Belongs to the peptidase M50B family.</text>
</comment>
<comment type="caution">
    <text evidence="13">The sequence shown here is derived from an EMBL/GenBank/DDBJ whole genome shotgun (WGS) entry which is preliminary data.</text>
</comment>
<evidence type="ECO:0000256" key="7">
    <source>
        <dbReference type="ARBA" id="ARBA00022833"/>
    </source>
</evidence>
<evidence type="ECO:0000313" key="13">
    <source>
        <dbReference type="EMBL" id="PQJ95369.1"/>
    </source>
</evidence>
<dbReference type="RefSeq" id="WP_105074410.1">
    <property type="nucleotide sequence ID" value="NZ_PPGH01000037.1"/>
</dbReference>
<proteinExistence type="inferred from homology"/>
<keyword evidence="8 11" id="KW-1133">Transmembrane helix</keyword>
<feature type="transmembrane region" description="Helical" evidence="11">
    <location>
        <begin position="382"/>
        <end position="400"/>
    </location>
</feature>
<dbReference type="GO" id="GO:0016020">
    <property type="term" value="C:membrane"/>
    <property type="evidence" value="ECO:0007669"/>
    <property type="project" value="UniProtKB-SubCell"/>
</dbReference>
<dbReference type="SUPFAM" id="SSF50156">
    <property type="entry name" value="PDZ domain-like"/>
    <property type="match status" value="2"/>
</dbReference>
<gene>
    <name evidence="13" type="primary">rseP</name>
    <name evidence="13" type="ORF">CXB77_14195</name>
</gene>
<feature type="transmembrane region" description="Helical" evidence="11">
    <location>
        <begin position="434"/>
        <end position="455"/>
    </location>
</feature>
<comment type="subcellular location">
    <subcellularLocation>
        <location evidence="2">Membrane</location>
        <topology evidence="2">Multi-pass membrane protein</topology>
    </subcellularLocation>
</comment>
<evidence type="ECO:0000256" key="6">
    <source>
        <dbReference type="ARBA" id="ARBA00022801"/>
    </source>
</evidence>
<keyword evidence="4 13" id="KW-0645">Protease</keyword>
<evidence type="ECO:0000256" key="10">
    <source>
        <dbReference type="ARBA" id="ARBA00023136"/>
    </source>
</evidence>
<evidence type="ECO:0000256" key="2">
    <source>
        <dbReference type="ARBA" id="ARBA00004141"/>
    </source>
</evidence>
<reference evidence="13 14" key="1">
    <citation type="submission" date="2018-01" db="EMBL/GenBank/DDBJ databases">
        <title>The complete genome sequence of Chromatium okenii LaCa, a purple sulfur bacterium with a turbulent life.</title>
        <authorList>
            <person name="Luedin S.M."/>
            <person name="Liechti N."/>
            <person name="Storelli N."/>
            <person name="Danza F."/>
            <person name="Wittwer M."/>
            <person name="Pothier J.F."/>
            <person name="Tonolla M.A."/>
        </authorList>
    </citation>
    <scope>NUCLEOTIDE SEQUENCE [LARGE SCALE GENOMIC DNA]</scope>
    <source>
        <strain evidence="13 14">LaCa</strain>
    </source>
</reference>
<dbReference type="Gene3D" id="2.30.42.10">
    <property type="match status" value="2"/>
</dbReference>
<dbReference type="AlphaFoldDB" id="A0A2S7XNQ1"/>
<evidence type="ECO:0000256" key="1">
    <source>
        <dbReference type="ARBA" id="ARBA00001947"/>
    </source>
</evidence>
<feature type="transmembrane region" description="Helical" evidence="11">
    <location>
        <begin position="101"/>
        <end position="121"/>
    </location>
</feature>